<dbReference type="InterPro" id="IPR036388">
    <property type="entry name" value="WH-like_DNA-bd_sf"/>
</dbReference>
<name>A0ABS4SSI6_9PROT</name>
<sequence>MLGGVAYESPLICGSVWWFPLQGFVNDPSYREIADVAGVPMETVMSRLFVWADPKTRPDGPRPQERYGPRLRGSAPSLMVPVGGRAPYCLVAVR</sequence>
<evidence type="ECO:0000313" key="1">
    <source>
        <dbReference type="EMBL" id="MBP2295524.1"/>
    </source>
</evidence>
<comment type="caution">
    <text evidence="1">The sequence shown here is derived from an EMBL/GenBank/DDBJ whole genome shotgun (WGS) entry which is preliminary data.</text>
</comment>
<organism evidence="1 2">
    <name type="scientific">Azospirillum rugosum</name>
    <dbReference type="NCBI Taxonomy" id="416170"/>
    <lineage>
        <taxon>Bacteria</taxon>
        <taxon>Pseudomonadati</taxon>
        <taxon>Pseudomonadota</taxon>
        <taxon>Alphaproteobacteria</taxon>
        <taxon>Rhodospirillales</taxon>
        <taxon>Azospirillaceae</taxon>
        <taxon>Azospirillum</taxon>
    </lineage>
</organism>
<accession>A0ABS4SSI6</accession>
<evidence type="ECO:0000313" key="2">
    <source>
        <dbReference type="Proteomes" id="UP000781958"/>
    </source>
</evidence>
<reference evidence="1 2" key="1">
    <citation type="submission" date="2021-03" db="EMBL/GenBank/DDBJ databases">
        <title>Genomic Encyclopedia of Type Strains, Phase III (KMG-III): the genomes of soil and plant-associated and newly described type strains.</title>
        <authorList>
            <person name="Whitman W."/>
        </authorList>
    </citation>
    <scope>NUCLEOTIDE SEQUENCE [LARGE SCALE GENOMIC DNA]</scope>
    <source>
        <strain evidence="1 2">IMMIB AFH-6</strain>
    </source>
</reference>
<gene>
    <name evidence="1" type="ORF">J2851_005334</name>
</gene>
<protein>
    <submittedName>
        <fullName evidence="1">Uncharacterized protein</fullName>
    </submittedName>
</protein>
<proteinExistence type="predicted"/>
<dbReference type="Gene3D" id="1.10.10.10">
    <property type="entry name" value="Winged helix-like DNA-binding domain superfamily/Winged helix DNA-binding domain"/>
    <property type="match status" value="1"/>
</dbReference>
<keyword evidence="2" id="KW-1185">Reference proteome</keyword>
<dbReference type="Proteomes" id="UP000781958">
    <property type="component" value="Unassembled WGS sequence"/>
</dbReference>
<dbReference type="EMBL" id="JAGINP010000022">
    <property type="protein sequence ID" value="MBP2295524.1"/>
    <property type="molecule type" value="Genomic_DNA"/>
</dbReference>